<evidence type="ECO:0000313" key="3">
    <source>
        <dbReference type="Proteomes" id="UP001157961"/>
    </source>
</evidence>
<dbReference type="Proteomes" id="UP001157961">
    <property type="component" value="Unassembled WGS sequence"/>
</dbReference>
<dbReference type="InterPro" id="IPR028992">
    <property type="entry name" value="Hedgehog/Intein_dom"/>
</dbReference>
<dbReference type="RefSeq" id="WP_283425603.1">
    <property type="nucleotide sequence ID" value="NZ_FXTY01000003.1"/>
</dbReference>
<keyword evidence="3" id="KW-1185">Reference proteome</keyword>
<organism evidence="2 3">
    <name type="scientific">Shimia sagamensis</name>
    <dbReference type="NCBI Taxonomy" id="1566352"/>
    <lineage>
        <taxon>Bacteria</taxon>
        <taxon>Pseudomonadati</taxon>
        <taxon>Pseudomonadota</taxon>
        <taxon>Alphaproteobacteria</taxon>
        <taxon>Rhodobacterales</taxon>
        <taxon>Roseobacteraceae</taxon>
    </lineage>
</organism>
<evidence type="ECO:0000313" key="2">
    <source>
        <dbReference type="EMBL" id="SMP17455.1"/>
    </source>
</evidence>
<sequence>MARISELHYSNAYARSSGVEEFLETALAHDENPRDFVVSFYQADGSVGVEIPLSHPDVSAVIDPDTNEQVFVISASHFPVLLTDPDSHGTGNYEAYALTNTTANTVIDYYDIGGGTQNILAFDGAAAGATSENLPVAASPNSTTTSLQLNQPAPTHLTNAPVGAGDTGVACFAEGTRIRTEVGHQLIGTLCEGDLIWTRDNGLQPVRWIGCRTVPGKGKYAPVQFSPETFGALKPHQVSQNHRMFLTGWRAQLMFGEDEILVPAKALVDDCDVRICECGSITYFHLLFDDHQIVSGDGVLSESFFPGAEAMNAVDCGTQREMFALFPELATGVRVHSHTARPVAPASLGPLLMRN</sequence>
<dbReference type="InterPro" id="IPR036844">
    <property type="entry name" value="Hint_dom_sf"/>
</dbReference>
<reference evidence="2 3" key="1">
    <citation type="submission" date="2017-05" db="EMBL/GenBank/DDBJ databases">
        <authorList>
            <person name="Varghese N."/>
            <person name="Submissions S."/>
        </authorList>
    </citation>
    <scope>NUCLEOTIDE SEQUENCE [LARGE SCALE GENOMIC DNA]</scope>
    <source>
        <strain evidence="2 3">DSM 29734</strain>
    </source>
</reference>
<dbReference type="SUPFAM" id="SSF51294">
    <property type="entry name" value="Hedgehog/intein (Hint) domain"/>
    <property type="match status" value="1"/>
</dbReference>
<name>A0ABY1NT31_9RHOB</name>
<dbReference type="Pfam" id="PF13403">
    <property type="entry name" value="Hint_2"/>
    <property type="match status" value="1"/>
</dbReference>
<protein>
    <submittedName>
        <fullName evidence="2">Hint domain-containing protein</fullName>
    </submittedName>
</protein>
<accession>A0ABY1NT31</accession>
<proteinExistence type="predicted"/>
<dbReference type="EMBL" id="FXTY01000003">
    <property type="protein sequence ID" value="SMP17455.1"/>
    <property type="molecule type" value="Genomic_DNA"/>
</dbReference>
<evidence type="ECO:0000259" key="1">
    <source>
        <dbReference type="Pfam" id="PF13403"/>
    </source>
</evidence>
<feature type="domain" description="Hedgehog/Intein (Hint)" evidence="1">
    <location>
        <begin position="171"/>
        <end position="307"/>
    </location>
</feature>
<comment type="caution">
    <text evidence="2">The sequence shown here is derived from an EMBL/GenBank/DDBJ whole genome shotgun (WGS) entry which is preliminary data.</text>
</comment>
<gene>
    <name evidence="2" type="ORF">SAMN06265373_103142</name>
</gene>